<keyword evidence="1" id="KW-0732">Signal</keyword>
<evidence type="ECO:0000313" key="4">
    <source>
        <dbReference type="Proteomes" id="UP000007635"/>
    </source>
</evidence>
<reference evidence="3" key="3">
    <citation type="submission" date="2025-09" db="UniProtKB">
        <authorList>
            <consortium name="Ensembl"/>
        </authorList>
    </citation>
    <scope>IDENTIFICATION</scope>
</reference>
<evidence type="ECO:0000256" key="1">
    <source>
        <dbReference type="SAM" id="SignalP"/>
    </source>
</evidence>
<reference evidence="3" key="2">
    <citation type="submission" date="2025-08" db="UniProtKB">
        <authorList>
            <consortium name="Ensembl"/>
        </authorList>
    </citation>
    <scope>IDENTIFICATION</scope>
</reference>
<feature type="signal peptide" evidence="1">
    <location>
        <begin position="1"/>
        <end position="19"/>
    </location>
</feature>
<dbReference type="InterPro" id="IPR056862">
    <property type="entry name" value="VWA7_N"/>
</dbReference>
<dbReference type="PANTHER" id="PTHR14905:SF18">
    <property type="entry name" value="VON WILLEBRAND FACTOR A DOMAIN-CONTAINING 10, TANDEM DUPLICATE 1-RELATED"/>
    <property type="match status" value="1"/>
</dbReference>
<dbReference type="Pfam" id="PF25107">
    <property type="entry name" value="VWA7_N"/>
    <property type="match status" value="1"/>
</dbReference>
<keyword evidence="4" id="KW-1185">Reference proteome</keyword>
<dbReference type="Ensembl" id="ENSGACT00000051489.1">
    <property type="protein sequence ID" value="ENSGACP00000069641.1"/>
    <property type="gene ID" value="ENSGACG00000036313.1"/>
</dbReference>
<dbReference type="AlphaFoldDB" id="A0AAQ4S5D2"/>
<sequence length="334" mass="36289">MSSGFAALCFLLLHTGALGFRILPGSSLSHQEITMMAILNSTVQVCRALAQAEGTDFTFPAQPFTAEAVAVACGEPKSSKNYRQAIIFITLRNIRVDIRHALNGSFHFDEELFVQGRNIITEGIMVVKASNKQGNFESARQKMGEILHPLQDFYSHSNWVELGNKFPNANLIRSDTSIGNLADRNRATCRNCDGDDCRNNILADIIEEKVLTSGYFGVVPFASTKPKGKCSHGGAGDQTSKIEPKGGINKDSFDASHGHLHPDAANLAIAATSWLLEDIRGAAGDRPFLQYETLSACVSCFKEVKGVSSSRSFVSFPPSGCWESPKGPVKRFVL</sequence>
<reference evidence="3 4" key="1">
    <citation type="journal article" date="2021" name="G3 (Bethesda)">
        <title>Improved contiguity of the threespine stickleback genome using long-read sequencing.</title>
        <authorList>
            <person name="Nath S."/>
            <person name="Shaw D.E."/>
            <person name="White M.A."/>
        </authorList>
    </citation>
    <scope>NUCLEOTIDE SEQUENCE [LARGE SCALE GENOMIC DNA]</scope>
    <source>
        <strain evidence="3 4">Lake Benthic</strain>
    </source>
</reference>
<evidence type="ECO:0000313" key="3">
    <source>
        <dbReference type="Ensembl" id="ENSGACP00000069641.1"/>
    </source>
</evidence>
<dbReference type="GeneTree" id="ENSGT00390000011517"/>
<dbReference type="PANTHER" id="PTHR14905">
    <property type="entry name" value="NG37"/>
    <property type="match status" value="1"/>
</dbReference>
<dbReference type="InterPro" id="IPR052577">
    <property type="entry name" value="VWA7"/>
</dbReference>
<name>A0AAQ4S5D2_GASAC</name>
<evidence type="ECO:0000259" key="2">
    <source>
        <dbReference type="Pfam" id="PF25107"/>
    </source>
</evidence>
<proteinExistence type="predicted"/>
<organism evidence="3 4">
    <name type="scientific">Gasterosteus aculeatus aculeatus</name>
    <name type="common">three-spined stickleback</name>
    <dbReference type="NCBI Taxonomy" id="481459"/>
    <lineage>
        <taxon>Eukaryota</taxon>
        <taxon>Metazoa</taxon>
        <taxon>Chordata</taxon>
        <taxon>Craniata</taxon>
        <taxon>Vertebrata</taxon>
        <taxon>Euteleostomi</taxon>
        <taxon>Actinopterygii</taxon>
        <taxon>Neopterygii</taxon>
        <taxon>Teleostei</taxon>
        <taxon>Neoteleostei</taxon>
        <taxon>Acanthomorphata</taxon>
        <taxon>Eupercaria</taxon>
        <taxon>Perciformes</taxon>
        <taxon>Cottioidei</taxon>
        <taxon>Gasterosteales</taxon>
        <taxon>Gasterosteidae</taxon>
        <taxon>Gasterosteus</taxon>
    </lineage>
</organism>
<protein>
    <recommendedName>
        <fullName evidence="2">VWA7 N-terminal domain-containing protein</fullName>
    </recommendedName>
</protein>
<dbReference type="Proteomes" id="UP000007635">
    <property type="component" value="Chromosome VII"/>
</dbReference>
<feature type="chain" id="PRO_5043044472" description="VWA7 N-terminal domain-containing protein" evidence="1">
    <location>
        <begin position="20"/>
        <end position="334"/>
    </location>
</feature>
<feature type="domain" description="VWA7 N-terminal" evidence="2">
    <location>
        <begin position="65"/>
        <end position="289"/>
    </location>
</feature>
<accession>A0AAQ4S5D2</accession>